<keyword evidence="6" id="KW-0564">Palmitate</keyword>
<evidence type="ECO:0000256" key="2">
    <source>
        <dbReference type="ARBA" id="ARBA00007886"/>
    </source>
</evidence>
<evidence type="ECO:0000256" key="5">
    <source>
        <dbReference type="ARBA" id="ARBA00023136"/>
    </source>
</evidence>
<dbReference type="GO" id="GO:0009847">
    <property type="term" value="P:spore germination"/>
    <property type="evidence" value="ECO:0007669"/>
    <property type="project" value="InterPro"/>
</dbReference>
<gene>
    <name evidence="10" type="ORF">CUC15_03795</name>
</gene>
<reference evidence="11" key="1">
    <citation type="submission" date="2017-11" db="EMBL/GenBank/DDBJ databases">
        <authorList>
            <person name="Zhu W."/>
        </authorList>
    </citation>
    <scope>NUCLEOTIDE SEQUENCE [LARGE SCALE GENOMIC DNA]</scope>
    <source>
        <strain evidence="11">160</strain>
    </source>
</reference>
<keyword evidence="4" id="KW-0732">Signal</keyword>
<accession>A0A345PDR1</accession>
<dbReference type="EMBL" id="CP024848">
    <property type="protein sequence ID" value="AXI08141.1"/>
    <property type="molecule type" value="Genomic_DNA"/>
</dbReference>
<dbReference type="Pfam" id="PF05504">
    <property type="entry name" value="Spore_GerAC"/>
    <property type="match status" value="1"/>
</dbReference>
<sequence>MLKRKKLILISLIIPIFLTGCWGRVEIENRGFVIGTAIDLEGKQGNEKYELLMTNQLINPAAASTPSNGGGGGQKGFINISAKSESLFTASRKMRSSTNLIPYYQHLKVILVSEEVLSEPGLFSDVMDVFVRNHELRRGVKVFVTEEEANKVLEYVPEIEKTPAMFLDKLTENSKNSGVPEPKKVDRLQNNFIYERSYFIPRIKLESNEIVYEDAVVVQGSNNQMVGMLNAEETKGLLYIIDNTKGGSIETKFNGNLVAVETSRTRPKITLTKKDKENLRFSLKVNFEGSIEEHFGKVNVLKEKTIAEIETAVEKDIKKMVERTIEKAKTEYEVDVIGLGEVIREHHYDLWTTLVDNWDRGENYFSKSTVDVTVEANITSTGASNRIKQKGKRDE</sequence>
<dbReference type="OrthoDB" id="2569624at2"/>
<dbReference type="NCBIfam" id="TIGR02887">
    <property type="entry name" value="spore_ger_x_C"/>
    <property type="match status" value="1"/>
</dbReference>
<comment type="subcellular location">
    <subcellularLocation>
        <location evidence="1">Membrane</location>
        <topology evidence="1">Lipid-anchor</topology>
    </subcellularLocation>
</comment>
<keyword evidence="11" id="KW-1185">Reference proteome</keyword>
<proteinExistence type="inferred from homology"/>
<evidence type="ECO:0000313" key="11">
    <source>
        <dbReference type="Proteomes" id="UP000253908"/>
    </source>
</evidence>
<keyword evidence="5" id="KW-0472">Membrane</keyword>
<dbReference type="GO" id="GO:0016020">
    <property type="term" value="C:membrane"/>
    <property type="evidence" value="ECO:0007669"/>
    <property type="project" value="UniProtKB-SubCell"/>
</dbReference>
<protein>
    <recommendedName>
        <fullName evidence="12">Ger(X)C family spore germination protein</fullName>
    </recommendedName>
</protein>
<name>A0A345PDR1_9BACI</name>
<evidence type="ECO:0000259" key="8">
    <source>
        <dbReference type="Pfam" id="PF05504"/>
    </source>
</evidence>
<feature type="domain" description="Spore germination protein N-terminal" evidence="9">
    <location>
        <begin position="24"/>
        <end position="204"/>
    </location>
</feature>
<dbReference type="Proteomes" id="UP000253908">
    <property type="component" value="Chromosome"/>
</dbReference>
<dbReference type="Gene3D" id="6.20.190.10">
    <property type="entry name" value="Nutrient germinant receptor protein C, domain 1"/>
    <property type="match status" value="1"/>
</dbReference>
<dbReference type="Gene3D" id="3.30.300.210">
    <property type="entry name" value="Nutrient germinant receptor protein C, domain 3"/>
    <property type="match status" value="1"/>
</dbReference>
<organism evidence="10 11">
    <name type="scientific">Oceanobacillus zhaokaii</name>
    <dbReference type="NCBI Taxonomy" id="2052660"/>
    <lineage>
        <taxon>Bacteria</taxon>
        <taxon>Bacillati</taxon>
        <taxon>Bacillota</taxon>
        <taxon>Bacilli</taxon>
        <taxon>Bacillales</taxon>
        <taxon>Bacillaceae</taxon>
        <taxon>Oceanobacillus</taxon>
    </lineage>
</organism>
<dbReference type="InterPro" id="IPR038501">
    <property type="entry name" value="Spore_GerAC_C_sf"/>
</dbReference>
<evidence type="ECO:0000259" key="9">
    <source>
        <dbReference type="Pfam" id="PF25198"/>
    </source>
</evidence>
<evidence type="ECO:0000256" key="4">
    <source>
        <dbReference type="ARBA" id="ARBA00022729"/>
    </source>
</evidence>
<dbReference type="AlphaFoldDB" id="A0A345PDR1"/>
<dbReference type="InterPro" id="IPR057336">
    <property type="entry name" value="GerAC_N"/>
</dbReference>
<evidence type="ECO:0000256" key="1">
    <source>
        <dbReference type="ARBA" id="ARBA00004635"/>
    </source>
</evidence>
<evidence type="ECO:0000256" key="3">
    <source>
        <dbReference type="ARBA" id="ARBA00022544"/>
    </source>
</evidence>
<dbReference type="InterPro" id="IPR008844">
    <property type="entry name" value="Spore_GerAC-like"/>
</dbReference>
<comment type="similarity">
    <text evidence="2">Belongs to the GerABKC lipoprotein family.</text>
</comment>
<keyword evidence="3" id="KW-0309">Germination</keyword>
<dbReference type="InterPro" id="IPR046953">
    <property type="entry name" value="Spore_GerAC-like_C"/>
</dbReference>
<dbReference type="PROSITE" id="PS51257">
    <property type="entry name" value="PROKAR_LIPOPROTEIN"/>
    <property type="match status" value="1"/>
</dbReference>
<dbReference type="PANTHER" id="PTHR35789">
    <property type="entry name" value="SPORE GERMINATION PROTEIN B3"/>
    <property type="match status" value="1"/>
</dbReference>
<dbReference type="PANTHER" id="PTHR35789:SF1">
    <property type="entry name" value="SPORE GERMINATION PROTEIN B3"/>
    <property type="match status" value="1"/>
</dbReference>
<keyword evidence="7" id="KW-0449">Lipoprotein</keyword>
<feature type="domain" description="Spore germination GerAC-like C-terminal" evidence="8">
    <location>
        <begin position="222"/>
        <end position="382"/>
    </location>
</feature>
<evidence type="ECO:0000313" key="10">
    <source>
        <dbReference type="EMBL" id="AXI08141.1"/>
    </source>
</evidence>
<dbReference type="Pfam" id="PF25198">
    <property type="entry name" value="Spore_GerAC_N"/>
    <property type="match status" value="1"/>
</dbReference>
<evidence type="ECO:0000256" key="7">
    <source>
        <dbReference type="ARBA" id="ARBA00023288"/>
    </source>
</evidence>
<dbReference type="KEGG" id="ocn:CUC15_03795"/>
<evidence type="ECO:0008006" key="12">
    <source>
        <dbReference type="Google" id="ProtNLM"/>
    </source>
</evidence>
<dbReference type="RefSeq" id="WP_114915434.1">
    <property type="nucleotide sequence ID" value="NZ_CP024848.1"/>
</dbReference>
<evidence type="ECO:0000256" key="6">
    <source>
        <dbReference type="ARBA" id="ARBA00023139"/>
    </source>
</evidence>